<keyword evidence="4" id="KW-1185">Reference proteome</keyword>
<dbReference type="SUPFAM" id="SSF143120">
    <property type="entry name" value="YefM-like"/>
    <property type="match status" value="1"/>
</dbReference>
<evidence type="ECO:0000313" key="3">
    <source>
        <dbReference type="EMBL" id="USQ77479.1"/>
    </source>
</evidence>
<sequence length="85" mass="8860">MRTISATEASRRFPDMLDAVAAGETVTVTRGGQPIAEISPARHRTGRDLRLALAATSQPDESFETDIAEAVAGLDHAGGDPWAAG</sequence>
<dbReference type="Gene3D" id="3.40.1620.10">
    <property type="entry name" value="YefM-like domain"/>
    <property type="match status" value="1"/>
</dbReference>
<dbReference type="InterPro" id="IPR006442">
    <property type="entry name" value="Antitoxin_Phd/YefM"/>
</dbReference>
<organism evidence="3 4">
    <name type="scientific">Ornithinimicrobium cryptoxanthini</name>
    <dbReference type="NCBI Taxonomy" id="2934161"/>
    <lineage>
        <taxon>Bacteria</taxon>
        <taxon>Bacillati</taxon>
        <taxon>Actinomycetota</taxon>
        <taxon>Actinomycetes</taxon>
        <taxon>Micrococcales</taxon>
        <taxon>Ornithinimicrobiaceae</taxon>
        <taxon>Ornithinimicrobium</taxon>
    </lineage>
</organism>
<gene>
    <name evidence="3" type="ORF">NF557_06090</name>
</gene>
<dbReference type="InterPro" id="IPR036165">
    <property type="entry name" value="YefM-like_sf"/>
</dbReference>
<evidence type="ECO:0000256" key="1">
    <source>
        <dbReference type="ARBA" id="ARBA00009981"/>
    </source>
</evidence>
<evidence type="ECO:0000313" key="4">
    <source>
        <dbReference type="Proteomes" id="UP001056535"/>
    </source>
</evidence>
<evidence type="ECO:0000256" key="2">
    <source>
        <dbReference type="RuleBase" id="RU362080"/>
    </source>
</evidence>
<protein>
    <recommendedName>
        <fullName evidence="2">Antitoxin</fullName>
    </recommendedName>
</protein>
<accession>A0ABY4YLJ5</accession>
<dbReference type="EMBL" id="CP099490">
    <property type="protein sequence ID" value="USQ77479.1"/>
    <property type="molecule type" value="Genomic_DNA"/>
</dbReference>
<name>A0ABY4YLJ5_9MICO</name>
<comment type="similarity">
    <text evidence="1 2">Belongs to the phD/YefM antitoxin family.</text>
</comment>
<reference evidence="3" key="1">
    <citation type="submission" date="2022-06" db="EMBL/GenBank/DDBJ databases">
        <title>Ornithinimicrobium JY.X270.</title>
        <authorList>
            <person name="Huang Y."/>
        </authorList>
    </citation>
    <scope>NUCLEOTIDE SEQUENCE</scope>
    <source>
        <strain evidence="3">JY.X270</strain>
    </source>
</reference>
<dbReference type="RefSeq" id="WP_252622649.1">
    <property type="nucleotide sequence ID" value="NZ_CP099490.1"/>
</dbReference>
<dbReference type="NCBIfam" id="TIGR01552">
    <property type="entry name" value="phd_fam"/>
    <property type="match status" value="1"/>
</dbReference>
<comment type="function">
    <text evidence="2">Antitoxin component of a type II toxin-antitoxin (TA) system.</text>
</comment>
<dbReference type="Pfam" id="PF02604">
    <property type="entry name" value="PhdYeFM_antitox"/>
    <property type="match status" value="1"/>
</dbReference>
<dbReference type="Proteomes" id="UP001056535">
    <property type="component" value="Chromosome"/>
</dbReference>
<proteinExistence type="inferred from homology"/>